<reference evidence="5 6" key="1">
    <citation type="journal article" date="2024" name="Appl. Environ. Microbiol.">
        <title>Pontiella agarivorans sp. nov., a novel marine anaerobic bacterium capable of degrading macroalgal polysaccharides and fixing nitrogen.</title>
        <authorList>
            <person name="Liu N."/>
            <person name="Kivenson V."/>
            <person name="Peng X."/>
            <person name="Cui Z."/>
            <person name="Lankiewicz T.S."/>
            <person name="Gosselin K.M."/>
            <person name="English C.J."/>
            <person name="Blair E.M."/>
            <person name="O'Malley M.A."/>
            <person name="Valentine D.L."/>
        </authorList>
    </citation>
    <scope>NUCLEOTIDE SEQUENCE [LARGE SCALE GENOMIC DNA]</scope>
    <source>
        <strain evidence="5 6">NLcol2</strain>
    </source>
</reference>
<gene>
    <name evidence="5" type="ORF">P9H32_13820</name>
</gene>
<sequence>MQKTLLHILSHNGRLLEKMLEQELADNGLHHGQGRILVNVKRAGEITQADLARHMEIKPSTITNMLKPLEQRKLITRKVDPGTNRALRISLTPAGKSACKTVEAAWERIEIRLRENLPESGMDELFQALEIIRGTLGGKDPKEHPLSKEKE</sequence>
<keyword evidence="3" id="KW-0804">Transcription</keyword>
<evidence type="ECO:0000256" key="2">
    <source>
        <dbReference type="ARBA" id="ARBA00023125"/>
    </source>
</evidence>
<keyword evidence="6" id="KW-1185">Reference proteome</keyword>
<protein>
    <submittedName>
        <fullName evidence="5">MarR family winged helix-turn-helix transcriptional regulator</fullName>
    </submittedName>
</protein>
<dbReference type="Pfam" id="PF01047">
    <property type="entry name" value="MarR"/>
    <property type="match status" value="1"/>
</dbReference>
<dbReference type="InterPro" id="IPR036390">
    <property type="entry name" value="WH_DNA-bd_sf"/>
</dbReference>
<dbReference type="SUPFAM" id="SSF46785">
    <property type="entry name" value="Winged helix' DNA-binding domain"/>
    <property type="match status" value="1"/>
</dbReference>
<dbReference type="InterPro" id="IPR036388">
    <property type="entry name" value="WH-like_DNA-bd_sf"/>
</dbReference>
<dbReference type="Proteomes" id="UP001290861">
    <property type="component" value="Unassembled WGS sequence"/>
</dbReference>
<evidence type="ECO:0000256" key="3">
    <source>
        <dbReference type="ARBA" id="ARBA00023163"/>
    </source>
</evidence>
<evidence type="ECO:0000313" key="6">
    <source>
        <dbReference type="Proteomes" id="UP001290861"/>
    </source>
</evidence>
<accession>A0ABU5N025</accession>
<dbReference type="PANTHER" id="PTHR42756">
    <property type="entry name" value="TRANSCRIPTIONAL REGULATOR, MARR"/>
    <property type="match status" value="1"/>
</dbReference>
<keyword evidence="1" id="KW-0805">Transcription regulation</keyword>
<dbReference type="Gene3D" id="1.10.10.10">
    <property type="entry name" value="Winged helix-like DNA-binding domain superfamily/Winged helix DNA-binding domain"/>
    <property type="match status" value="1"/>
</dbReference>
<dbReference type="RefSeq" id="WP_322609485.1">
    <property type="nucleotide sequence ID" value="NZ_JARVCO010000012.1"/>
</dbReference>
<dbReference type="EMBL" id="JARVCO010000012">
    <property type="protein sequence ID" value="MDZ8119701.1"/>
    <property type="molecule type" value="Genomic_DNA"/>
</dbReference>
<feature type="domain" description="HTH marR-type" evidence="4">
    <location>
        <begin position="2"/>
        <end position="134"/>
    </location>
</feature>
<organism evidence="5 6">
    <name type="scientific">Pontiella agarivorans</name>
    <dbReference type="NCBI Taxonomy" id="3038953"/>
    <lineage>
        <taxon>Bacteria</taxon>
        <taxon>Pseudomonadati</taxon>
        <taxon>Kiritimatiellota</taxon>
        <taxon>Kiritimatiellia</taxon>
        <taxon>Kiritimatiellales</taxon>
        <taxon>Pontiellaceae</taxon>
        <taxon>Pontiella</taxon>
    </lineage>
</organism>
<dbReference type="PROSITE" id="PS50995">
    <property type="entry name" value="HTH_MARR_2"/>
    <property type="match status" value="1"/>
</dbReference>
<name>A0ABU5N025_9BACT</name>
<dbReference type="SMART" id="SM00347">
    <property type="entry name" value="HTH_MARR"/>
    <property type="match status" value="1"/>
</dbReference>
<evidence type="ECO:0000259" key="4">
    <source>
        <dbReference type="PROSITE" id="PS50995"/>
    </source>
</evidence>
<evidence type="ECO:0000256" key="1">
    <source>
        <dbReference type="ARBA" id="ARBA00023015"/>
    </source>
</evidence>
<dbReference type="PANTHER" id="PTHR42756:SF1">
    <property type="entry name" value="TRANSCRIPTIONAL REPRESSOR OF EMRAB OPERON"/>
    <property type="match status" value="1"/>
</dbReference>
<dbReference type="InterPro" id="IPR000835">
    <property type="entry name" value="HTH_MarR-typ"/>
</dbReference>
<proteinExistence type="predicted"/>
<comment type="caution">
    <text evidence="5">The sequence shown here is derived from an EMBL/GenBank/DDBJ whole genome shotgun (WGS) entry which is preliminary data.</text>
</comment>
<evidence type="ECO:0000313" key="5">
    <source>
        <dbReference type="EMBL" id="MDZ8119701.1"/>
    </source>
</evidence>
<keyword evidence="2" id="KW-0238">DNA-binding</keyword>